<evidence type="ECO:0000313" key="3">
    <source>
        <dbReference type="EMBL" id="KAG7289111.1"/>
    </source>
</evidence>
<evidence type="ECO:0000256" key="1">
    <source>
        <dbReference type="SAM" id="Coils"/>
    </source>
</evidence>
<feature type="region of interest" description="Disordered" evidence="2">
    <location>
        <begin position="162"/>
        <end position="223"/>
    </location>
</feature>
<organism evidence="3 4">
    <name type="scientific">Staphylotrichum longicolle</name>
    <dbReference type="NCBI Taxonomy" id="669026"/>
    <lineage>
        <taxon>Eukaryota</taxon>
        <taxon>Fungi</taxon>
        <taxon>Dikarya</taxon>
        <taxon>Ascomycota</taxon>
        <taxon>Pezizomycotina</taxon>
        <taxon>Sordariomycetes</taxon>
        <taxon>Sordariomycetidae</taxon>
        <taxon>Sordariales</taxon>
        <taxon>Chaetomiaceae</taxon>
        <taxon>Staphylotrichum</taxon>
    </lineage>
</organism>
<evidence type="ECO:0000256" key="2">
    <source>
        <dbReference type="SAM" id="MobiDB-lite"/>
    </source>
</evidence>
<protein>
    <submittedName>
        <fullName evidence="3">Uncharacterized protein</fullName>
    </submittedName>
</protein>
<gene>
    <name evidence="3" type="ORF">NEMBOFW57_005474</name>
</gene>
<proteinExistence type="predicted"/>
<keyword evidence="1" id="KW-0175">Coiled coil</keyword>
<dbReference type="EMBL" id="JAHCVI010000002">
    <property type="protein sequence ID" value="KAG7289111.1"/>
    <property type="molecule type" value="Genomic_DNA"/>
</dbReference>
<sequence>MTKLVLSTTEQVAVLQREVERQSKEISSLVEQVKTLRRLKGLPAGSNPHGSPAVSSAKPPASPPGVPHYMLPTGSFQARSRPSQPKSATSKADSEKPVSSLSINGGRYKYTSSGCLSCLDHSWARPAPGFMRSTIMSEARKASCPTDAQQRIREFTRKKRALFNKSRETPEASTSAAEQSWTGKSDPDPSFSWSSASSDTLTDNAENDEQHHIAPSPTPAPARLDQNWIAKEPALANCFQNHALAMEFASTALTLGKEALWHWARDHEPELFERLSPFGANMIPADWTELRDATKTWKLAPQLRWDLEGLAKLRNFVAHPKPMFNLAVYDKFAQLAEDLI</sequence>
<feature type="compositionally biased region" description="Low complexity" evidence="2">
    <location>
        <begin position="188"/>
        <end position="199"/>
    </location>
</feature>
<name>A0AAD4HZR5_9PEZI</name>
<feature type="compositionally biased region" description="Low complexity" evidence="2">
    <location>
        <begin position="50"/>
        <end position="59"/>
    </location>
</feature>
<feature type="region of interest" description="Disordered" evidence="2">
    <location>
        <begin position="40"/>
        <end position="103"/>
    </location>
</feature>
<feature type="coiled-coil region" evidence="1">
    <location>
        <begin position="5"/>
        <end position="39"/>
    </location>
</feature>
<dbReference type="Proteomes" id="UP001197093">
    <property type="component" value="Unassembled WGS sequence"/>
</dbReference>
<feature type="compositionally biased region" description="Polar residues" evidence="2">
    <location>
        <begin position="171"/>
        <end position="183"/>
    </location>
</feature>
<reference evidence="3" key="1">
    <citation type="submission" date="2023-02" db="EMBL/GenBank/DDBJ databases">
        <authorList>
            <person name="Palmer J.M."/>
        </authorList>
    </citation>
    <scope>NUCLEOTIDE SEQUENCE</scope>
    <source>
        <strain evidence="3">FW57</strain>
    </source>
</reference>
<dbReference type="AlphaFoldDB" id="A0AAD4HZR5"/>
<comment type="caution">
    <text evidence="3">The sequence shown here is derived from an EMBL/GenBank/DDBJ whole genome shotgun (WGS) entry which is preliminary data.</text>
</comment>
<keyword evidence="4" id="KW-1185">Reference proteome</keyword>
<feature type="compositionally biased region" description="Polar residues" evidence="2">
    <location>
        <begin position="74"/>
        <end position="103"/>
    </location>
</feature>
<accession>A0AAD4HZR5</accession>
<evidence type="ECO:0000313" key="4">
    <source>
        <dbReference type="Proteomes" id="UP001197093"/>
    </source>
</evidence>